<keyword evidence="3" id="KW-1185">Reference proteome</keyword>
<feature type="region of interest" description="Disordered" evidence="1">
    <location>
        <begin position="1"/>
        <end position="31"/>
    </location>
</feature>
<name>A0A182FZE1_ANOAL</name>
<evidence type="ECO:0000313" key="3">
    <source>
        <dbReference type="Proteomes" id="UP000069272"/>
    </source>
</evidence>
<organism evidence="2 3">
    <name type="scientific">Anopheles albimanus</name>
    <name type="common">New world malaria mosquito</name>
    <dbReference type="NCBI Taxonomy" id="7167"/>
    <lineage>
        <taxon>Eukaryota</taxon>
        <taxon>Metazoa</taxon>
        <taxon>Ecdysozoa</taxon>
        <taxon>Arthropoda</taxon>
        <taxon>Hexapoda</taxon>
        <taxon>Insecta</taxon>
        <taxon>Pterygota</taxon>
        <taxon>Neoptera</taxon>
        <taxon>Endopterygota</taxon>
        <taxon>Diptera</taxon>
        <taxon>Nematocera</taxon>
        <taxon>Culicoidea</taxon>
        <taxon>Culicidae</taxon>
        <taxon>Anophelinae</taxon>
        <taxon>Anopheles</taxon>
    </lineage>
</organism>
<protein>
    <submittedName>
        <fullName evidence="2">Uncharacterized protein</fullName>
    </submittedName>
</protein>
<dbReference type="AlphaFoldDB" id="A0A182FZE1"/>
<feature type="compositionally biased region" description="Gly residues" evidence="1">
    <location>
        <begin position="18"/>
        <end position="31"/>
    </location>
</feature>
<dbReference type="VEuPathDB" id="VectorBase:AALB014957"/>
<reference evidence="2 3" key="1">
    <citation type="journal article" date="2017" name="G3 (Bethesda)">
        <title>The Physical Genome Mapping of Anopheles albimanus Corrected Scaffold Misassemblies and Identified Interarm Rearrangements in Genus Anopheles.</title>
        <authorList>
            <person name="Artemov G.N."/>
            <person name="Peery A.N."/>
            <person name="Jiang X."/>
            <person name="Tu Z."/>
            <person name="Stegniy V.N."/>
            <person name="Sharakhova M.V."/>
            <person name="Sharakhov I.V."/>
        </authorList>
    </citation>
    <scope>NUCLEOTIDE SEQUENCE [LARGE SCALE GENOMIC DNA]</scope>
    <source>
        <strain evidence="2 3">ALBI9_A</strain>
    </source>
</reference>
<dbReference type="EnsemblMetazoa" id="AALB014957-RA">
    <property type="protein sequence ID" value="AALB014957-PA"/>
    <property type="gene ID" value="AALB014957"/>
</dbReference>
<proteinExistence type="predicted"/>
<evidence type="ECO:0000313" key="2">
    <source>
        <dbReference type="EnsemblMetazoa" id="AALB014957-PA"/>
    </source>
</evidence>
<evidence type="ECO:0000256" key="1">
    <source>
        <dbReference type="SAM" id="MobiDB-lite"/>
    </source>
</evidence>
<accession>A0A182FZE1</accession>
<sequence>MVNKQYNVHNPKLHKTKVGGGHTGGGGGGGG</sequence>
<dbReference type="Proteomes" id="UP000069272">
    <property type="component" value="Chromosome 3R"/>
</dbReference>
<reference evidence="2" key="2">
    <citation type="submission" date="2022-08" db="UniProtKB">
        <authorList>
            <consortium name="EnsemblMetazoa"/>
        </authorList>
    </citation>
    <scope>IDENTIFICATION</scope>
    <source>
        <strain evidence="2">STECLA/ALBI9_A</strain>
    </source>
</reference>